<dbReference type="EMBL" id="AJWY01004136">
    <property type="protein sequence ID" value="EKC73241.1"/>
    <property type="molecule type" value="Genomic_DNA"/>
</dbReference>
<reference evidence="1" key="1">
    <citation type="journal article" date="2013" name="Environ. Microbiol.">
        <title>Microbiota from the distal guts of lean and obese adolescents exhibit partial functional redundancy besides clear differences in community structure.</title>
        <authorList>
            <person name="Ferrer M."/>
            <person name="Ruiz A."/>
            <person name="Lanza F."/>
            <person name="Haange S.B."/>
            <person name="Oberbach A."/>
            <person name="Till H."/>
            <person name="Bargiela R."/>
            <person name="Campoy C."/>
            <person name="Segura M.T."/>
            <person name="Richter M."/>
            <person name="von Bergen M."/>
            <person name="Seifert J."/>
            <person name="Suarez A."/>
        </authorList>
    </citation>
    <scope>NUCLEOTIDE SEQUENCE</scope>
</reference>
<dbReference type="InterPro" id="IPR008969">
    <property type="entry name" value="CarboxyPept-like_regulatory"/>
</dbReference>
<accession>K1UP60</accession>
<sequence>MKHNILWGIILLVASLSFTAKAQKAVQGQFSVKGVLLDSLSNEGEPYSTIRISLKNNPAKPVKLAVTGADGRFDERLAVPGTYLIHFTSVGKSPVQKEFSISANRRNVDLGKILIAEATEMLKGVEVVAQKPLVKAEIDKVTYSIEDDPD</sequence>
<organism evidence="1">
    <name type="scientific">human gut metagenome</name>
    <dbReference type="NCBI Taxonomy" id="408170"/>
    <lineage>
        <taxon>unclassified sequences</taxon>
        <taxon>metagenomes</taxon>
        <taxon>organismal metagenomes</taxon>
    </lineage>
</organism>
<protein>
    <submittedName>
        <fullName evidence="1">TonB-dependent receptor</fullName>
    </submittedName>
</protein>
<comment type="caution">
    <text evidence="1">The sequence shown here is derived from an EMBL/GenBank/DDBJ whole genome shotgun (WGS) entry which is preliminary data.</text>
</comment>
<keyword evidence="1" id="KW-0675">Receptor</keyword>
<feature type="non-terminal residue" evidence="1">
    <location>
        <position position="150"/>
    </location>
</feature>
<dbReference type="AlphaFoldDB" id="K1UP60"/>
<proteinExistence type="predicted"/>
<dbReference type="Gene3D" id="2.60.40.1120">
    <property type="entry name" value="Carboxypeptidase-like, regulatory domain"/>
    <property type="match status" value="1"/>
</dbReference>
<evidence type="ECO:0000313" key="1">
    <source>
        <dbReference type="EMBL" id="EKC73241.1"/>
    </source>
</evidence>
<dbReference type="SUPFAM" id="SSF49464">
    <property type="entry name" value="Carboxypeptidase regulatory domain-like"/>
    <property type="match status" value="1"/>
</dbReference>
<name>K1UP60_9ZZZZ</name>
<gene>
    <name evidence="1" type="ORF">LEA_06329</name>
</gene>